<evidence type="ECO:0000313" key="3">
    <source>
        <dbReference type="Proteomes" id="UP000824540"/>
    </source>
</evidence>
<evidence type="ECO:0000256" key="1">
    <source>
        <dbReference type="SAM" id="MobiDB-lite"/>
    </source>
</evidence>
<organism evidence="2 3">
    <name type="scientific">Albula glossodonta</name>
    <name type="common">roundjaw bonefish</name>
    <dbReference type="NCBI Taxonomy" id="121402"/>
    <lineage>
        <taxon>Eukaryota</taxon>
        <taxon>Metazoa</taxon>
        <taxon>Chordata</taxon>
        <taxon>Craniata</taxon>
        <taxon>Vertebrata</taxon>
        <taxon>Euteleostomi</taxon>
        <taxon>Actinopterygii</taxon>
        <taxon>Neopterygii</taxon>
        <taxon>Teleostei</taxon>
        <taxon>Albuliformes</taxon>
        <taxon>Albulidae</taxon>
        <taxon>Albula</taxon>
    </lineage>
</organism>
<keyword evidence="3" id="KW-1185">Reference proteome</keyword>
<sequence>MVSPYGPDITVYSQCKALADAIKRSRIISKRAVPPSAITSTPAVRGRVGKGCGGVGGLGLGRGKRGGGQGSEQAPATSREARRRSGAEDSQTQGSYHKDDRPFLSYGLQHGDPEWNRGSSYRHLVPDMIQAQELPHPSGSTAYRRNHIKPRIYTFNFLIPLKQSKNQ</sequence>
<reference evidence="2" key="1">
    <citation type="thesis" date="2021" institute="BYU ScholarsArchive" country="Provo, UT, USA">
        <title>Applications of and Algorithms for Genome Assembly and Genomic Analyses with an Emphasis on Marine Teleosts.</title>
        <authorList>
            <person name="Pickett B.D."/>
        </authorList>
    </citation>
    <scope>NUCLEOTIDE SEQUENCE</scope>
    <source>
        <strain evidence="2">HI-2016</strain>
    </source>
</reference>
<dbReference type="EMBL" id="JAFBMS010000009">
    <property type="protein sequence ID" value="KAG9349245.1"/>
    <property type="molecule type" value="Genomic_DNA"/>
</dbReference>
<feature type="region of interest" description="Disordered" evidence="1">
    <location>
        <begin position="55"/>
        <end position="103"/>
    </location>
</feature>
<accession>A0A8T2P9N4</accession>
<protein>
    <submittedName>
        <fullName evidence="2">Uncharacterized protein</fullName>
    </submittedName>
</protein>
<feature type="compositionally biased region" description="Gly residues" evidence="1">
    <location>
        <begin position="55"/>
        <end position="70"/>
    </location>
</feature>
<dbReference type="AlphaFoldDB" id="A0A8T2P9N4"/>
<name>A0A8T2P9N4_9TELE</name>
<comment type="caution">
    <text evidence="2">The sequence shown here is derived from an EMBL/GenBank/DDBJ whole genome shotgun (WGS) entry which is preliminary data.</text>
</comment>
<dbReference type="Proteomes" id="UP000824540">
    <property type="component" value="Unassembled WGS sequence"/>
</dbReference>
<evidence type="ECO:0000313" key="2">
    <source>
        <dbReference type="EMBL" id="KAG9349245.1"/>
    </source>
</evidence>
<gene>
    <name evidence="2" type="ORF">JZ751_027688</name>
</gene>
<proteinExistence type="predicted"/>